<dbReference type="Gene3D" id="1.10.1740.10">
    <property type="match status" value="1"/>
</dbReference>
<dbReference type="Pfam" id="PF08281">
    <property type="entry name" value="Sigma70_r4_2"/>
    <property type="match status" value="1"/>
</dbReference>
<dbReference type="NCBIfam" id="TIGR02937">
    <property type="entry name" value="sigma70-ECF"/>
    <property type="match status" value="1"/>
</dbReference>
<dbReference type="AlphaFoldDB" id="A0A7Z0DQC5"/>
<sequence length="193" mass="20882">MSRLADPSAVRFRALYDANFQAVLGYALRRVDQPADAADVVSETFLVAWRRLDDAPPGDFRPWLFGIARNVLLNQHRSTRRRARLGERLRTLLAGSAAPDPADGVAEQDRVRRALAVLSEADRELLTLIAWDDLSPSEAAAVLGIAAGTARMRLARARARFAEALGDAASGDAASTAGHVRGVPHDFATEEGR</sequence>
<dbReference type="PANTHER" id="PTHR43133">
    <property type="entry name" value="RNA POLYMERASE ECF-TYPE SIGMA FACTO"/>
    <property type="match status" value="1"/>
</dbReference>
<gene>
    <name evidence="8" type="ORF">BJ988_004313</name>
</gene>
<dbReference type="InterPro" id="IPR014284">
    <property type="entry name" value="RNA_pol_sigma-70_dom"/>
</dbReference>
<dbReference type="InterPro" id="IPR013249">
    <property type="entry name" value="RNA_pol_sigma70_r4_t2"/>
</dbReference>
<evidence type="ECO:0000259" key="6">
    <source>
        <dbReference type="Pfam" id="PF04542"/>
    </source>
</evidence>
<evidence type="ECO:0000313" key="8">
    <source>
        <dbReference type="EMBL" id="NYI79665.1"/>
    </source>
</evidence>
<dbReference type="InterPro" id="IPR007627">
    <property type="entry name" value="RNA_pol_sigma70_r2"/>
</dbReference>
<evidence type="ECO:0000259" key="7">
    <source>
        <dbReference type="Pfam" id="PF08281"/>
    </source>
</evidence>
<dbReference type="InterPro" id="IPR013324">
    <property type="entry name" value="RNA_pol_sigma_r3/r4-like"/>
</dbReference>
<dbReference type="GO" id="GO:0006352">
    <property type="term" value="P:DNA-templated transcription initiation"/>
    <property type="evidence" value="ECO:0007669"/>
    <property type="project" value="InterPro"/>
</dbReference>
<comment type="similarity">
    <text evidence="1">Belongs to the sigma-70 factor family. ECF subfamily.</text>
</comment>
<comment type="caution">
    <text evidence="8">The sequence shown here is derived from an EMBL/GenBank/DDBJ whole genome shotgun (WGS) entry which is preliminary data.</text>
</comment>
<reference evidence="8 9" key="1">
    <citation type="submission" date="2020-07" db="EMBL/GenBank/DDBJ databases">
        <title>Sequencing the genomes of 1000 actinobacteria strains.</title>
        <authorList>
            <person name="Klenk H.-P."/>
        </authorList>
    </citation>
    <scope>NUCLEOTIDE SEQUENCE [LARGE SCALE GENOMIC DNA]</scope>
    <source>
        <strain evidence="8 9">DSM 26487</strain>
    </source>
</reference>
<evidence type="ECO:0000256" key="3">
    <source>
        <dbReference type="ARBA" id="ARBA00023082"/>
    </source>
</evidence>
<dbReference type="GO" id="GO:0003677">
    <property type="term" value="F:DNA binding"/>
    <property type="evidence" value="ECO:0007669"/>
    <property type="project" value="UniProtKB-KW"/>
</dbReference>
<dbReference type="RefSeq" id="WP_179659944.1">
    <property type="nucleotide sequence ID" value="NZ_JACBZR010000001.1"/>
</dbReference>
<dbReference type="InterPro" id="IPR039425">
    <property type="entry name" value="RNA_pol_sigma-70-like"/>
</dbReference>
<evidence type="ECO:0000256" key="1">
    <source>
        <dbReference type="ARBA" id="ARBA00010641"/>
    </source>
</evidence>
<feature type="domain" description="RNA polymerase sigma-70 region 2" evidence="6">
    <location>
        <begin position="15"/>
        <end position="82"/>
    </location>
</feature>
<protein>
    <submittedName>
        <fullName evidence="8">RNA polymerase sigma-70 factor (ECF subfamily)</fullName>
    </submittedName>
</protein>
<keyword evidence="5" id="KW-0804">Transcription</keyword>
<dbReference type="InterPro" id="IPR036388">
    <property type="entry name" value="WH-like_DNA-bd_sf"/>
</dbReference>
<keyword evidence="3" id="KW-0731">Sigma factor</keyword>
<dbReference type="PANTHER" id="PTHR43133:SF8">
    <property type="entry name" value="RNA POLYMERASE SIGMA FACTOR HI_1459-RELATED"/>
    <property type="match status" value="1"/>
</dbReference>
<accession>A0A7Z0DQC5</accession>
<evidence type="ECO:0000256" key="2">
    <source>
        <dbReference type="ARBA" id="ARBA00023015"/>
    </source>
</evidence>
<dbReference type="InterPro" id="IPR013325">
    <property type="entry name" value="RNA_pol_sigma_r2"/>
</dbReference>
<evidence type="ECO:0000256" key="4">
    <source>
        <dbReference type="ARBA" id="ARBA00023125"/>
    </source>
</evidence>
<dbReference type="Pfam" id="PF04542">
    <property type="entry name" value="Sigma70_r2"/>
    <property type="match status" value="1"/>
</dbReference>
<proteinExistence type="inferred from homology"/>
<keyword evidence="2" id="KW-0805">Transcription regulation</keyword>
<keyword evidence="4" id="KW-0238">DNA-binding</keyword>
<dbReference type="GO" id="GO:0016987">
    <property type="term" value="F:sigma factor activity"/>
    <property type="evidence" value="ECO:0007669"/>
    <property type="project" value="UniProtKB-KW"/>
</dbReference>
<keyword evidence="9" id="KW-1185">Reference proteome</keyword>
<dbReference type="SUPFAM" id="SSF88659">
    <property type="entry name" value="Sigma3 and sigma4 domains of RNA polymerase sigma factors"/>
    <property type="match status" value="1"/>
</dbReference>
<dbReference type="Gene3D" id="1.10.10.10">
    <property type="entry name" value="Winged helix-like DNA-binding domain superfamily/Winged helix DNA-binding domain"/>
    <property type="match status" value="1"/>
</dbReference>
<organism evidence="8 9">
    <name type="scientific">Nocardioides panzhihuensis</name>
    <dbReference type="NCBI Taxonomy" id="860243"/>
    <lineage>
        <taxon>Bacteria</taxon>
        <taxon>Bacillati</taxon>
        <taxon>Actinomycetota</taxon>
        <taxon>Actinomycetes</taxon>
        <taxon>Propionibacteriales</taxon>
        <taxon>Nocardioidaceae</taxon>
        <taxon>Nocardioides</taxon>
    </lineage>
</organism>
<dbReference type="EMBL" id="JACBZR010000001">
    <property type="protein sequence ID" value="NYI79665.1"/>
    <property type="molecule type" value="Genomic_DNA"/>
</dbReference>
<feature type="domain" description="RNA polymerase sigma factor 70 region 4 type 2" evidence="7">
    <location>
        <begin position="109"/>
        <end position="160"/>
    </location>
</feature>
<dbReference type="Proteomes" id="UP000564496">
    <property type="component" value="Unassembled WGS sequence"/>
</dbReference>
<name>A0A7Z0DQC5_9ACTN</name>
<evidence type="ECO:0000313" key="9">
    <source>
        <dbReference type="Proteomes" id="UP000564496"/>
    </source>
</evidence>
<dbReference type="SUPFAM" id="SSF88946">
    <property type="entry name" value="Sigma2 domain of RNA polymerase sigma factors"/>
    <property type="match status" value="1"/>
</dbReference>
<evidence type="ECO:0000256" key="5">
    <source>
        <dbReference type="ARBA" id="ARBA00023163"/>
    </source>
</evidence>